<dbReference type="PROSITE" id="PS50263">
    <property type="entry name" value="CN_HYDROLASE"/>
    <property type="match status" value="1"/>
</dbReference>
<evidence type="ECO:0000256" key="1">
    <source>
        <dbReference type="ARBA" id="ARBA00008129"/>
    </source>
</evidence>
<organism evidence="3 4">
    <name type="scientific">Spiribacter salinus</name>
    <dbReference type="NCBI Taxonomy" id="1335746"/>
    <lineage>
        <taxon>Bacteria</taxon>
        <taxon>Pseudomonadati</taxon>
        <taxon>Pseudomonadota</taxon>
        <taxon>Gammaproteobacteria</taxon>
        <taxon>Chromatiales</taxon>
        <taxon>Ectothiorhodospiraceae</taxon>
        <taxon>Spiribacter</taxon>
    </lineage>
</organism>
<evidence type="ECO:0000259" key="2">
    <source>
        <dbReference type="PROSITE" id="PS50263"/>
    </source>
</evidence>
<comment type="caution">
    <text evidence="3">The sequence shown here is derived from an EMBL/GenBank/DDBJ whole genome shotgun (WGS) entry which is preliminary data.</text>
</comment>
<sequence>MSEGHFKVAAAHASPEFLDVAAGVNKVCRLVSEAGHQNIRLLVFPEVFLPGFPHWINCYPPLTQAPLNARYRQASITVPGIEIDAVRDAARSAGCAVVLGVSERDGGTCYNTQVFIDADGTYIGKHRKLQPTYAERYIWGQGNGSTLRVWESAVGRISGLACWEHTHNLARHALILQGMQIHAASWPALSTVAGFGNMFDAQVDAMMRSHALTGQCFVVVAQDTVTRKTLSVMEDALGSQDLVQVGGGSSAVIHPWGHYIAGPHTGADETLVTATIDLNEIDDVKAMVDSAGHYGRPEILQLTIDMRDQTGLRMVSDPENIR</sequence>
<reference evidence="3 4" key="1">
    <citation type="submission" date="2019-06" db="EMBL/GenBank/DDBJ databases">
        <title>Metagenome assembled Genome of Spiribacter salinus SL48-SHIP from the microbial mat of Salt Lake 48 (Novosibirsk region, Russia).</title>
        <authorList>
            <person name="Shipova A."/>
            <person name="Rozanov A.S."/>
            <person name="Bryanskaya A.V."/>
            <person name="Peltek S.E."/>
        </authorList>
    </citation>
    <scope>NUCLEOTIDE SEQUENCE [LARGE SCALE GENOMIC DNA]</scope>
    <source>
        <strain evidence="3">SL48-SHIP-2</strain>
    </source>
</reference>
<accession>A0A540VVB0</accession>
<dbReference type="Pfam" id="PF00795">
    <property type="entry name" value="CN_hydrolase"/>
    <property type="match status" value="1"/>
</dbReference>
<dbReference type="GO" id="GO:0016787">
    <property type="term" value="F:hydrolase activity"/>
    <property type="evidence" value="ECO:0007669"/>
    <property type="project" value="UniProtKB-KW"/>
</dbReference>
<dbReference type="InterPro" id="IPR036526">
    <property type="entry name" value="C-N_Hydrolase_sf"/>
</dbReference>
<gene>
    <name evidence="3" type="ORF">FKY71_02565</name>
</gene>
<dbReference type="PANTHER" id="PTHR46044:SF1">
    <property type="entry name" value="CN HYDROLASE DOMAIN-CONTAINING PROTEIN"/>
    <property type="match status" value="1"/>
</dbReference>
<dbReference type="EMBL" id="VIFK01000008">
    <property type="protein sequence ID" value="TQF00627.1"/>
    <property type="molecule type" value="Genomic_DNA"/>
</dbReference>
<protein>
    <submittedName>
        <fullName evidence="3">Carbon-nitrogen hydrolase family protein</fullName>
    </submittedName>
</protein>
<comment type="similarity">
    <text evidence="1">Belongs to the carbon-nitrogen hydrolase superfamily. Nitrilase family.</text>
</comment>
<dbReference type="InterPro" id="IPR003010">
    <property type="entry name" value="C-N_Hydrolase"/>
</dbReference>
<dbReference type="InterPro" id="IPR044149">
    <property type="entry name" value="Nitrilases_CHs"/>
</dbReference>
<evidence type="ECO:0000313" key="4">
    <source>
        <dbReference type="Proteomes" id="UP000315400"/>
    </source>
</evidence>
<name>A0A540VVB0_9GAMM</name>
<dbReference type="AlphaFoldDB" id="A0A540VVB0"/>
<keyword evidence="3" id="KW-0378">Hydrolase</keyword>
<feature type="domain" description="CN hydrolase" evidence="2">
    <location>
        <begin position="6"/>
        <end position="278"/>
    </location>
</feature>
<dbReference type="SUPFAM" id="SSF56317">
    <property type="entry name" value="Carbon-nitrogen hydrolase"/>
    <property type="match status" value="1"/>
</dbReference>
<proteinExistence type="inferred from homology"/>
<dbReference type="CDD" id="cd07564">
    <property type="entry name" value="nitrilases_CHs"/>
    <property type="match status" value="1"/>
</dbReference>
<evidence type="ECO:0000313" key="3">
    <source>
        <dbReference type="EMBL" id="TQF00627.1"/>
    </source>
</evidence>
<dbReference type="PANTHER" id="PTHR46044">
    <property type="entry name" value="NITRILASE"/>
    <property type="match status" value="1"/>
</dbReference>
<dbReference type="Gene3D" id="3.60.110.10">
    <property type="entry name" value="Carbon-nitrogen hydrolase"/>
    <property type="match status" value="1"/>
</dbReference>
<dbReference type="Proteomes" id="UP000315400">
    <property type="component" value="Unassembled WGS sequence"/>
</dbReference>